<evidence type="ECO:0000256" key="10">
    <source>
        <dbReference type="SAM" id="MobiDB-lite"/>
    </source>
</evidence>
<dbReference type="InterPro" id="IPR038709">
    <property type="entry name" value="RpoN_core-bd_sf"/>
</dbReference>
<evidence type="ECO:0000256" key="5">
    <source>
        <dbReference type="ARBA" id="ARBA00023015"/>
    </source>
</evidence>
<organism evidence="13 14">
    <name type="scientific">Faunimonas pinastri</name>
    <dbReference type="NCBI Taxonomy" id="1855383"/>
    <lineage>
        <taxon>Bacteria</taxon>
        <taxon>Pseudomonadati</taxon>
        <taxon>Pseudomonadota</taxon>
        <taxon>Alphaproteobacteria</taxon>
        <taxon>Hyphomicrobiales</taxon>
        <taxon>Afifellaceae</taxon>
        <taxon>Faunimonas</taxon>
    </lineage>
</organism>
<dbReference type="AlphaFoldDB" id="A0A1H9ITS5"/>
<dbReference type="PROSITE" id="PS00718">
    <property type="entry name" value="SIGMA54_2"/>
    <property type="match status" value="1"/>
</dbReference>
<proteinExistence type="inferred from homology"/>
<feature type="compositionally biased region" description="Low complexity" evidence="10">
    <location>
        <begin position="97"/>
        <end position="117"/>
    </location>
</feature>
<dbReference type="NCBIfam" id="TIGR02395">
    <property type="entry name" value="rpoN_sigma"/>
    <property type="match status" value="1"/>
</dbReference>
<dbReference type="GO" id="GO:0016779">
    <property type="term" value="F:nucleotidyltransferase activity"/>
    <property type="evidence" value="ECO:0007669"/>
    <property type="project" value="UniProtKB-KW"/>
</dbReference>
<evidence type="ECO:0000256" key="9">
    <source>
        <dbReference type="PIRNR" id="PIRNR000774"/>
    </source>
</evidence>
<dbReference type="OrthoDB" id="9814402at2"/>
<dbReference type="PRINTS" id="PR00045">
    <property type="entry name" value="SIGMA54FCT"/>
</dbReference>
<dbReference type="InterPro" id="IPR007634">
    <property type="entry name" value="RNA_pol_sigma_54_DNA-bd"/>
</dbReference>
<keyword evidence="4 9" id="KW-0548">Nucleotidyltransferase</keyword>
<dbReference type="Pfam" id="PF00309">
    <property type="entry name" value="Sigma54_AID"/>
    <property type="match status" value="1"/>
</dbReference>
<dbReference type="Pfam" id="PF04552">
    <property type="entry name" value="Sigma54_DBD"/>
    <property type="match status" value="1"/>
</dbReference>
<dbReference type="RefSeq" id="WP_092496750.1">
    <property type="nucleotide sequence ID" value="NZ_FOFG01000007.1"/>
</dbReference>
<dbReference type="NCBIfam" id="NF009118">
    <property type="entry name" value="PRK12469.1"/>
    <property type="match status" value="1"/>
</dbReference>
<keyword evidence="6 9" id="KW-0731">Sigma factor</keyword>
<name>A0A1H9ITS5_9HYPH</name>
<evidence type="ECO:0000256" key="6">
    <source>
        <dbReference type="ARBA" id="ARBA00023082"/>
    </source>
</evidence>
<dbReference type="InterPro" id="IPR000394">
    <property type="entry name" value="RNA_pol_sigma_54"/>
</dbReference>
<dbReference type="Pfam" id="PF04963">
    <property type="entry name" value="Sigma54_CBD"/>
    <property type="match status" value="1"/>
</dbReference>
<dbReference type="PROSITE" id="PS00717">
    <property type="entry name" value="SIGMA54_1"/>
    <property type="match status" value="1"/>
</dbReference>
<comment type="similarity">
    <text evidence="1 9">Belongs to the sigma-54 factor family.</text>
</comment>
<dbReference type="Gene3D" id="1.10.10.1330">
    <property type="entry name" value="RNA polymerase sigma-54 factor, core-binding domain"/>
    <property type="match status" value="1"/>
</dbReference>
<dbReference type="PANTHER" id="PTHR32248:SF4">
    <property type="entry name" value="RNA POLYMERASE SIGMA-54 FACTOR"/>
    <property type="match status" value="1"/>
</dbReference>
<evidence type="ECO:0000313" key="14">
    <source>
        <dbReference type="Proteomes" id="UP000199647"/>
    </source>
</evidence>
<dbReference type="GO" id="GO:0001216">
    <property type="term" value="F:DNA-binding transcription activator activity"/>
    <property type="evidence" value="ECO:0007669"/>
    <property type="project" value="InterPro"/>
</dbReference>
<comment type="function">
    <text evidence="9">Sigma factors are initiation factors that promote the attachment of RNA polymerase to specific initiation sites and are then released.</text>
</comment>
<dbReference type="InterPro" id="IPR007046">
    <property type="entry name" value="RNA_pol_sigma_54_core-bd"/>
</dbReference>
<dbReference type="GO" id="GO:0000428">
    <property type="term" value="C:DNA-directed RNA polymerase complex"/>
    <property type="evidence" value="ECO:0007669"/>
    <property type="project" value="UniProtKB-KW"/>
</dbReference>
<evidence type="ECO:0000259" key="11">
    <source>
        <dbReference type="Pfam" id="PF04552"/>
    </source>
</evidence>
<evidence type="ECO:0000313" key="13">
    <source>
        <dbReference type="EMBL" id="SEQ77993.1"/>
    </source>
</evidence>
<accession>A0A1H9ITS5</accession>
<feature type="domain" description="RNA polymerase sigma factor 54 DNA-binding" evidence="11">
    <location>
        <begin position="327"/>
        <end position="485"/>
    </location>
</feature>
<evidence type="ECO:0000256" key="2">
    <source>
        <dbReference type="ARBA" id="ARBA00022478"/>
    </source>
</evidence>
<evidence type="ECO:0000256" key="7">
    <source>
        <dbReference type="ARBA" id="ARBA00023125"/>
    </source>
</evidence>
<dbReference type="PIRSF" id="PIRSF000774">
    <property type="entry name" value="RpoN"/>
    <property type="match status" value="1"/>
</dbReference>
<keyword evidence="5 9" id="KW-0805">Transcription regulation</keyword>
<dbReference type="Proteomes" id="UP000199647">
    <property type="component" value="Unassembled WGS sequence"/>
</dbReference>
<feature type="region of interest" description="Disordered" evidence="10">
    <location>
        <begin position="83"/>
        <end position="125"/>
    </location>
</feature>
<keyword evidence="7 9" id="KW-0238">DNA-binding</keyword>
<reference evidence="13 14" key="1">
    <citation type="submission" date="2016-10" db="EMBL/GenBank/DDBJ databases">
        <authorList>
            <person name="de Groot N.N."/>
        </authorList>
    </citation>
    <scope>NUCLEOTIDE SEQUENCE [LARGE SCALE GENOMIC DNA]</scope>
    <source>
        <strain evidence="13 14">A52C2</strain>
    </source>
</reference>
<dbReference type="EMBL" id="FOFG01000007">
    <property type="protein sequence ID" value="SEQ77993.1"/>
    <property type="molecule type" value="Genomic_DNA"/>
</dbReference>
<gene>
    <name evidence="13" type="ORF">SAMN05216548_107205</name>
</gene>
<sequence>MSLSAKLQMRQSQSLVITPQLMQAIRLLQMSSFELEQFLDTELQQNPLLERGGETTADSEAPAVSETLAEDGIVALRELDAEPADVSPHDSGSDTLSDALPESFSSLSSGASRLPAPEGGSGEFDNWAEEQESLTAALERRIETTFRDAGDRLIASHLLSELDPAGYLTTTTEVVATTLGTNVGHVERVLLRCQTFEPTGIFARDLAECLSLQLAEKNRLDPAMQTLCANLPLLASGNFAALRLVCGVDADDIRDMIAEIRALDPKPGLAFSHEFAPTVVPDILVRKARDGSWLVELNEETLPRILVSRSYHAKVCGKLPDGAERRFLSECLQKASWLEKSLDQRARTILKVASEIVRQQEEFLLHGVSRLKPLNLRAIADAIGVHESTVSRATAQKYMATSRGVFELKFFFSSSVPATDGGEGHSAEAVKHRIRQLIAAEHNEAVLSDDGIVALLDRDGIDIARRTVAKYREMMGIASSVQRRRDKRRALAS</sequence>
<evidence type="ECO:0000256" key="3">
    <source>
        <dbReference type="ARBA" id="ARBA00022679"/>
    </source>
</evidence>
<dbReference type="PROSITE" id="PS50044">
    <property type="entry name" value="SIGMA54_3"/>
    <property type="match status" value="1"/>
</dbReference>
<dbReference type="STRING" id="1855383.SAMN05216548_107205"/>
<evidence type="ECO:0000256" key="1">
    <source>
        <dbReference type="ARBA" id="ARBA00008798"/>
    </source>
</evidence>
<evidence type="ECO:0000256" key="4">
    <source>
        <dbReference type="ARBA" id="ARBA00022695"/>
    </source>
</evidence>
<dbReference type="GO" id="GO:0006352">
    <property type="term" value="P:DNA-templated transcription initiation"/>
    <property type="evidence" value="ECO:0007669"/>
    <property type="project" value="InterPro"/>
</dbReference>
<dbReference type="Gene3D" id="1.10.10.60">
    <property type="entry name" value="Homeodomain-like"/>
    <property type="match status" value="1"/>
</dbReference>
<dbReference type="NCBIfam" id="NF004596">
    <property type="entry name" value="PRK05932.1-3"/>
    <property type="match status" value="1"/>
</dbReference>
<evidence type="ECO:0000256" key="8">
    <source>
        <dbReference type="ARBA" id="ARBA00023163"/>
    </source>
</evidence>
<dbReference type="PANTHER" id="PTHR32248">
    <property type="entry name" value="RNA POLYMERASE SIGMA-54 FACTOR"/>
    <property type="match status" value="1"/>
</dbReference>
<dbReference type="GO" id="GO:0003677">
    <property type="term" value="F:DNA binding"/>
    <property type="evidence" value="ECO:0007669"/>
    <property type="project" value="UniProtKB-KW"/>
</dbReference>
<keyword evidence="14" id="KW-1185">Reference proteome</keyword>
<dbReference type="GO" id="GO:0016987">
    <property type="term" value="F:sigma factor activity"/>
    <property type="evidence" value="ECO:0007669"/>
    <property type="project" value="UniProtKB-KW"/>
</dbReference>
<keyword evidence="2 9" id="KW-0240">DNA-directed RNA polymerase</keyword>
<protein>
    <recommendedName>
        <fullName evidence="9">RNA polymerase sigma-54 factor</fullName>
    </recommendedName>
</protein>
<feature type="domain" description="RNA polymerase sigma factor 54 core-binding" evidence="12">
    <location>
        <begin position="124"/>
        <end position="311"/>
    </location>
</feature>
<keyword evidence="8 9" id="KW-0804">Transcription</keyword>
<keyword evidence="3 9" id="KW-0808">Transferase</keyword>
<evidence type="ECO:0000259" key="12">
    <source>
        <dbReference type="Pfam" id="PF04963"/>
    </source>
</evidence>